<accession>A0A3M9NRT2</accession>
<keyword evidence="3" id="KW-1185">Reference proteome</keyword>
<proteinExistence type="predicted"/>
<name>A0A3M9NRT2_9BACT</name>
<sequence length="198" mass="21402">MKKYSILILILSFTVSVNAQDFAKDIADAKSSYSAGKLADAHFSLEQAIQEIDMIVGKEVLKLLPAKMNDQASVEKDDQVTANVGFVGATVHRSYGDTTGSQVEIISNSPLIASLNSFLNMPLVGGMMRNSTTKVVKIQGYKSRLEKQGDNANGKPNYQLQIPFKSALITITVNGMDENAVMSFANSIPLDKIAALIQ</sequence>
<evidence type="ECO:0000313" key="2">
    <source>
        <dbReference type="EMBL" id="RNI39748.1"/>
    </source>
</evidence>
<feature type="chain" id="PRO_5017988396" evidence="1">
    <location>
        <begin position="20"/>
        <end position="198"/>
    </location>
</feature>
<protein>
    <submittedName>
        <fullName evidence="2">Uncharacterized protein</fullName>
    </submittedName>
</protein>
<dbReference type="RefSeq" id="WP_123118639.1">
    <property type="nucleotide sequence ID" value="NZ_RJJR01000001.1"/>
</dbReference>
<dbReference type="OrthoDB" id="852824at2"/>
<feature type="signal peptide" evidence="1">
    <location>
        <begin position="1"/>
        <end position="19"/>
    </location>
</feature>
<evidence type="ECO:0000256" key="1">
    <source>
        <dbReference type="SAM" id="SignalP"/>
    </source>
</evidence>
<evidence type="ECO:0000313" key="3">
    <source>
        <dbReference type="Proteomes" id="UP000267223"/>
    </source>
</evidence>
<reference evidence="2 3" key="1">
    <citation type="submission" date="2018-11" db="EMBL/GenBank/DDBJ databases">
        <title>Draft genome sequence of Ferruginibacter sp. BO-59.</title>
        <authorList>
            <person name="Im W.T."/>
        </authorList>
    </citation>
    <scope>NUCLEOTIDE SEQUENCE [LARGE SCALE GENOMIC DNA]</scope>
    <source>
        <strain evidence="2 3">BO-59</strain>
    </source>
</reference>
<comment type="caution">
    <text evidence="2">The sequence shown here is derived from an EMBL/GenBank/DDBJ whole genome shotgun (WGS) entry which is preliminary data.</text>
</comment>
<gene>
    <name evidence="2" type="ORF">EFY79_00110</name>
</gene>
<dbReference type="AlphaFoldDB" id="A0A3M9NRT2"/>
<dbReference type="Proteomes" id="UP000267223">
    <property type="component" value="Unassembled WGS sequence"/>
</dbReference>
<organism evidence="2 3">
    <name type="scientific">Hanamia caeni</name>
    <dbReference type="NCBI Taxonomy" id="2294116"/>
    <lineage>
        <taxon>Bacteria</taxon>
        <taxon>Pseudomonadati</taxon>
        <taxon>Bacteroidota</taxon>
        <taxon>Chitinophagia</taxon>
        <taxon>Chitinophagales</taxon>
        <taxon>Chitinophagaceae</taxon>
        <taxon>Hanamia</taxon>
    </lineage>
</organism>
<dbReference type="EMBL" id="RJJR01000001">
    <property type="protein sequence ID" value="RNI39748.1"/>
    <property type="molecule type" value="Genomic_DNA"/>
</dbReference>
<keyword evidence="1" id="KW-0732">Signal</keyword>